<gene>
    <name evidence="2" type="ORF">AWB85_14870</name>
</gene>
<evidence type="ECO:0000259" key="1">
    <source>
        <dbReference type="Pfam" id="PF18702"/>
    </source>
</evidence>
<organism evidence="2 3">
    <name type="scientific">Mycobacteroides immunogenum</name>
    <dbReference type="NCBI Taxonomy" id="83262"/>
    <lineage>
        <taxon>Bacteria</taxon>
        <taxon>Bacillati</taxon>
        <taxon>Actinomycetota</taxon>
        <taxon>Actinomycetes</taxon>
        <taxon>Mycobacteriales</taxon>
        <taxon>Mycobacteriaceae</taxon>
        <taxon>Mycobacteroides</taxon>
    </lineage>
</organism>
<dbReference type="Proteomes" id="UP000186919">
    <property type="component" value="Unassembled WGS sequence"/>
</dbReference>
<dbReference type="Pfam" id="PF18702">
    <property type="entry name" value="DUF5642"/>
    <property type="match status" value="1"/>
</dbReference>
<accession>A0A179V9B9</accession>
<protein>
    <recommendedName>
        <fullName evidence="1">DUF5642 domain-containing protein</fullName>
    </recommendedName>
</protein>
<comment type="caution">
    <text evidence="2">The sequence shown here is derived from an EMBL/GenBank/DDBJ whole genome shotgun (WGS) entry which is preliminary data.</text>
</comment>
<evidence type="ECO:0000313" key="2">
    <source>
        <dbReference type="EMBL" id="OAT66906.1"/>
    </source>
</evidence>
<dbReference type="PROSITE" id="PS51257">
    <property type="entry name" value="PROKAR_LIPOPROTEIN"/>
    <property type="match status" value="1"/>
</dbReference>
<name>A0A179V9B9_9MYCO</name>
<feature type="domain" description="DUF5642" evidence="1">
    <location>
        <begin position="42"/>
        <end position="230"/>
    </location>
</feature>
<proteinExistence type="predicted"/>
<evidence type="ECO:0000313" key="3">
    <source>
        <dbReference type="Proteomes" id="UP000186919"/>
    </source>
</evidence>
<reference evidence="2 3" key="1">
    <citation type="submission" date="2016-01" db="EMBL/GenBank/DDBJ databases">
        <title>Mycobacterium immunogenum strain CD11_6 genome sequencing and assembly.</title>
        <authorList>
            <person name="Kaur G."/>
            <person name="Nair G.R."/>
            <person name="Mayilraj S."/>
        </authorList>
    </citation>
    <scope>NUCLEOTIDE SEQUENCE [LARGE SCALE GENOMIC DNA]</scope>
    <source>
        <strain evidence="2 3">CD11-6</strain>
    </source>
</reference>
<dbReference type="AlphaFoldDB" id="A0A179V9B9"/>
<sequence>MLKPVTVKSWGIWATCALALVAVLMAGCGRSVQNPVNHNIKIGNIAALKSEFGPDFVVKSMEPAGMDPKLLSPAPLPPGMTVDPPDCAKYSGGSAVPAGLKGNMAALTATGAGNQYVAVAVETSQEVPFDPAVSADCKKVGFRGNGIAGQTEVIDAPAIDGARTLGMKRDVLSGTSGRAIGQEVLNYSAYLGRYMVVVTVSPIAVGNVPPALPDGKRAADLLVKAVAAVRT</sequence>
<dbReference type="RefSeq" id="WP_081272381.1">
    <property type="nucleotide sequence ID" value="NZ_LQYE01000031.1"/>
</dbReference>
<dbReference type="InterPro" id="IPR041313">
    <property type="entry name" value="DUF5642"/>
</dbReference>
<dbReference type="EMBL" id="LQYE01000031">
    <property type="protein sequence ID" value="OAT66906.1"/>
    <property type="molecule type" value="Genomic_DNA"/>
</dbReference>